<evidence type="ECO:0000256" key="3">
    <source>
        <dbReference type="ARBA" id="ARBA00022801"/>
    </source>
</evidence>
<dbReference type="STRING" id="112498.A0A2D3VCC9"/>
<dbReference type="Proteomes" id="UP000225277">
    <property type="component" value="Unassembled WGS sequence"/>
</dbReference>
<gene>
    <name evidence="7" type="ORF">RCC_08347</name>
</gene>
<proteinExistence type="inferred from homology"/>
<protein>
    <submittedName>
        <fullName evidence="7">Related to RNA exonuclease 3</fullName>
    </submittedName>
</protein>
<reference evidence="7 8" key="1">
    <citation type="submission" date="2016-03" db="EMBL/GenBank/DDBJ databases">
        <authorList>
            <person name="Ploux O."/>
        </authorList>
    </citation>
    <scope>NUCLEOTIDE SEQUENCE [LARGE SCALE GENOMIC DNA]</scope>
    <source>
        <strain evidence="7 8">URUG2</strain>
    </source>
</reference>
<feature type="region of interest" description="Disordered" evidence="5">
    <location>
        <begin position="626"/>
        <end position="653"/>
    </location>
</feature>
<dbReference type="InterPro" id="IPR034922">
    <property type="entry name" value="REX1-like_exo"/>
</dbReference>
<comment type="similarity">
    <text evidence="1">Belongs to the REXO1/REXO3 family.</text>
</comment>
<feature type="compositionally biased region" description="Gly residues" evidence="5">
    <location>
        <begin position="634"/>
        <end position="645"/>
    </location>
</feature>
<accession>A0A2D3VCC9</accession>
<dbReference type="InterPro" id="IPR012337">
    <property type="entry name" value="RNaseH-like_sf"/>
</dbReference>
<dbReference type="GeneID" id="35603445"/>
<dbReference type="EMBL" id="FJUY01000014">
    <property type="protein sequence ID" value="CZT22642.1"/>
    <property type="molecule type" value="Genomic_DNA"/>
</dbReference>
<feature type="region of interest" description="Disordered" evidence="5">
    <location>
        <begin position="86"/>
        <end position="142"/>
    </location>
</feature>
<keyword evidence="4 7" id="KW-0269">Exonuclease</keyword>
<dbReference type="GO" id="GO:0005634">
    <property type="term" value="C:nucleus"/>
    <property type="evidence" value="ECO:0007669"/>
    <property type="project" value="TreeGrafter"/>
</dbReference>
<evidence type="ECO:0000256" key="5">
    <source>
        <dbReference type="SAM" id="MobiDB-lite"/>
    </source>
</evidence>
<keyword evidence="3" id="KW-0378">Hydrolase</keyword>
<dbReference type="GO" id="GO:0004527">
    <property type="term" value="F:exonuclease activity"/>
    <property type="evidence" value="ECO:0007669"/>
    <property type="project" value="UniProtKB-KW"/>
</dbReference>
<dbReference type="OrthoDB" id="3996471at2759"/>
<dbReference type="PANTHER" id="PTHR12801">
    <property type="entry name" value="RNA EXONUCLEASE REXO1 / RECO3 FAMILY MEMBER-RELATED"/>
    <property type="match status" value="1"/>
</dbReference>
<dbReference type="InterPro" id="IPR036397">
    <property type="entry name" value="RNaseH_sf"/>
</dbReference>
<feature type="compositionally biased region" description="Low complexity" evidence="5">
    <location>
        <begin position="91"/>
        <end position="105"/>
    </location>
</feature>
<evidence type="ECO:0000256" key="2">
    <source>
        <dbReference type="ARBA" id="ARBA00022722"/>
    </source>
</evidence>
<dbReference type="InterPro" id="IPR013520">
    <property type="entry name" value="Ribonucl_H"/>
</dbReference>
<feature type="compositionally biased region" description="Low complexity" evidence="5">
    <location>
        <begin position="124"/>
        <end position="142"/>
    </location>
</feature>
<dbReference type="GO" id="GO:0003676">
    <property type="term" value="F:nucleic acid binding"/>
    <property type="evidence" value="ECO:0007669"/>
    <property type="project" value="InterPro"/>
</dbReference>
<dbReference type="RefSeq" id="XP_023629366.1">
    <property type="nucleotide sequence ID" value="XM_023773598.1"/>
</dbReference>
<evidence type="ECO:0000256" key="4">
    <source>
        <dbReference type="ARBA" id="ARBA00022839"/>
    </source>
</evidence>
<name>A0A2D3VCC9_9PEZI</name>
<dbReference type="SUPFAM" id="SSF53098">
    <property type="entry name" value="Ribonuclease H-like"/>
    <property type="match status" value="1"/>
</dbReference>
<evidence type="ECO:0000259" key="6">
    <source>
        <dbReference type="SMART" id="SM00479"/>
    </source>
</evidence>
<dbReference type="AlphaFoldDB" id="A0A2D3VCC9"/>
<dbReference type="Gene3D" id="3.30.420.10">
    <property type="entry name" value="Ribonuclease H-like superfamily/Ribonuclease H"/>
    <property type="match status" value="1"/>
</dbReference>
<organism evidence="7 8">
    <name type="scientific">Ramularia collo-cygni</name>
    <dbReference type="NCBI Taxonomy" id="112498"/>
    <lineage>
        <taxon>Eukaryota</taxon>
        <taxon>Fungi</taxon>
        <taxon>Dikarya</taxon>
        <taxon>Ascomycota</taxon>
        <taxon>Pezizomycotina</taxon>
        <taxon>Dothideomycetes</taxon>
        <taxon>Dothideomycetidae</taxon>
        <taxon>Mycosphaerellales</taxon>
        <taxon>Mycosphaerellaceae</taxon>
        <taxon>Ramularia</taxon>
    </lineage>
</organism>
<evidence type="ECO:0000313" key="8">
    <source>
        <dbReference type="Proteomes" id="UP000225277"/>
    </source>
</evidence>
<keyword evidence="8" id="KW-1185">Reference proteome</keyword>
<evidence type="ECO:0000256" key="1">
    <source>
        <dbReference type="ARBA" id="ARBA00006357"/>
    </source>
</evidence>
<dbReference type="SMART" id="SM00479">
    <property type="entry name" value="EXOIII"/>
    <property type="match status" value="1"/>
</dbReference>
<dbReference type="PANTHER" id="PTHR12801:SF112">
    <property type="entry name" value="RNA EXONUCLEASE 3"/>
    <property type="match status" value="1"/>
</dbReference>
<keyword evidence="2" id="KW-0540">Nuclease</keyword>
<evidence type="ECO:0000313" key="7">
    <source>
        <dbReference type="EMBL" id="CZT22642.1"/>
    </source>
</evidence>
<dbReference type="CDD" id="cd06145">
    <property type="entry name" value="REX1_like"/>
    <property type="match status" value="1"/>
</dbReference>
<sequence length="653" mass="70275">MLFSTTNLFKGIACPAGANCKLTHCIYSHDAPELAATQPPPAAVVPAPPPPSNDVVEPAAKRRKITYNTLADKPLSRADMIRSQLAAVRPSASSSSSSSHSSTSSTLLHPPRTLVKPVSPPQTSKAVAASGKVASSAAPPSSSAVKIETLNPRLIPNDPVGHAKRSLFIKHLHAEMVRLNKQVGDAGGLEGVMFLPEQELIKLALDEEEKVVREQPKVYPNIIKQRISTLKKISTEDWTKQVQAIRTKDSTMPKKKNKSSEEKVINTGLELEQEILILPHLVVTDQSTLQPHGYIPTPPTPREASIAAEAVEASRNYEECDRCAARFQVFPDRNSETGLLTGGGICKFHPNRPIQPPKANKGEALKAKVHPCCNETIGTPGCAENEEHVFKTTSPARLAAVCPFIVTPENPTPRRSPLNGKEIKAVVFDCEMGYTSLGLELIRLTALSWPEHEELVDVLVRPLGAIIDLNSRFSGVYPEDYSNGKIPVVEGPAKARHLMCEYLTPSTPLMGHAIDNDLNTVRLCHPTIVDTVLLFAHSKGLPMRLGLRMLSQRYLGRAIQSGVGGHDSKEDAIATGDLVRWKVGEKWKALRVEGWKIDEGGLVRPDGDGVEDPAWAEGGGKRKLADLLEDVGEGSSGGGGGGGGDVGEEGVAK</sequence>
<feature type="domain" description="Exonuclease" evidence="6">
    <location>
        <begin position="424"/>
        <end position="588"/>
    </location>
</feature>
<dbReference type="InterPro" id="IPR047021">
    <property type="entry name" value="REXO1/3/4-like"/>
</dbReference>